<reference evidence="15" key="1">
    <citation type="submission" date="2017-09" db="EMBL/GenBank/DDBJ databases">
        <title>Depth-based differentiation of microbial function through sediment-hosted aquifers and enrichment of novel symbionts in the deep terrestrial subsurface.</title>
        <authorList>
            <person name="Probst A.J."/>
            <person name="Ladd B."/>
            <person name="Jarett J.K."/>
            <person name="Geller-Mcgrath D.E."/>
            <person name="Sieber C.M.K."/>
            <person name="Emerson J.B."/>
            <person name="Anantharaman K."/>
            <person name="Thomas B.C."/>
            <person name="Malmstrom R."/>
            <person name="Stieglmeier M."/>
            <person name="Klingl A."/>
            <person name="Woyke T."/>
            <person name="Ryan C.M."/>
            <person name="Banfield J.F."/>
        </authorList>
    </citation>
    <scope>NUCLEOTIDE SEQUENCE [LARGE SCALE GENOMIC DNA]</scope>
</reference>
<feature type="domain" description="Mur ligase central" evidence="13">
    <location>
        <begin position="46"/>
        <end position="271"/>
    </location>
</feature>
<evidence type="ECO:0000313" key="14">
    <source>
        <dbReference type="EMBL" id="PIT98506.1"/>
    </source>
</evidence>
<dbReference type="GO" id="GO:0005524">
    <property type="term" value="F:ATP binding"/>
    <property type="evidence" value="ECO:0007669"/>
    <property type="project" value="UniProtKB-KW"/>
</dbReference>
<evidence type="ECO:0000256" key="8">
    <source>
        <dbReference type="ARBA" id="ARBA00022842"/>
    </source>
</evidence>
<dbReference type="AlphaFoldDB" id="A0A2M6X0D7"/>
<dbReference type="NCBIfam" id="TIGR01499">
    <property type="entry name" value="folC"/>
    <property type="match status" value="1"/>
</dbReference>
<dbReference type="PROSITE" id="PS01012">
    <property type="entry name" value="FOLYLPOLYGLU_SYNT_2"/>
    <property type="match status" value="1"/>
</dbReference>
<dbReference type="InterPro" id="IPR004101">
    <property type="entry name" value="Mur_ligase_C"/>
</dbReference>
<organism evidence="14 15">
    <name type="scientific">Candidatus Andersenbacteria bacterium CG10_big_fil_rev_8_21_14_0_10_54_11</name>
    <dbReference type="NCBI Taxonomy" id="1974485"/>
    <lineage>
        <taxon>Bacteria</taxon>
        <taxon>Candidatus Anderseniibacteriota</taxon>
    </lineage>
</organism>
<dbReference type="EC" id="6.3.2.17" evidence="3"/>
<keyword evidence="5" id="KW-0479">Metal-binding</keyword>
<proteinExistence type="inferred from homology"/>
<evidence type="ECO:0000259" key="12">
    <source>
        <dbReference type="Pfam" id="PF02875"/>
    </source>
</evidence>
<dbReference type="Gene3D" id="3.90.190.20">
    <property type="entry name" value="Mur ligase, C-terminal domain"/>
    <property type="match status" value="1"/>
</dbReference>
<comment type="catalytic activity">
    <reaction evidence="10">
        <text>(6S)-5,6,7,8-tetrahydrofolyl-(gamma-L-Glu)(n) + L-glutamate + ATP = (6S)-5,6,7,8-tetrahydrofolyl-(gamma-L-Glu)(n+1) + ADP + phosphate + H(+)</text>
        <dbReference type="Rhea" id="RHEA:10580"/>
        <dbReference type="Rhea" id="RHEA-COMP:14738"/>
        <dbReference type="Rhea" id="RHEA-COMP:14740"/>
        <dbReference type="ChEBI" id="CHEBI:15378"/>
        <dbReference type="ChEBI" id="CHEBI:29985"/>
        <dbReference type="ChEBI" id="CHEBI:30616"/>
        <dbReference type="ChEBI" id="CHEBI:43474"/>
        <dbReference type="ChEBI" id="CHEBI:141005"/>
        <dbReference type="ChEBI" id="CHEBI:456216"/>
        <dbReference type="EC" id="6.3.2.17"/>
    </reaction>
</comment>
<dbReference type="FunFam" id="3.40.1190.10:FF:000011">
    <property type="entry name" value="Folylpolyglutamate synthase/dihydrofolate synthase"/>
    <property type="match status" value="1"/>
</dbReference>
<keyword evidence="6 11" id="KW-0547">Nucleotide-binding</keyword>
<comment type="cofactor">
    <cofactor evidence="1">
        <name>Mg(2+)</name>
        <dbReference type="ChEBI" id="CHEBI:18420"/>
    </cofactor>
</comment>
<evidence type="ECO:0000256" key="2">
    <source>
        <dbReference type="ARBA" id="ARBA00008276"/>
    </source>
</evidence>
<dbReference type="EMBL" id="PEZP01000004">
    <property type="protein sequence ID" value="PIT98506.1"/>
    <property type="molecule type" value="Genomic_DNA"/>
</dbReference>
<keyword evidence="8" id="KW-0460">Magnesium</keyword>
<comment type="similarity">
    <text evidence="2 11">Belongs to the folylpolyglutamate synthase family.</text>
</comment>
<evidence type="ECO:0000256" key="4">
    <source>
        <dbReference type="ARBA" id="ARBA00022598"/>
    </source>
</evidence>
<evidence type="ECO:0000256" key="3">
    <source>
        <dbReference type="ARBA" id="ARBA00013025"/>
    </source>
</evidence>
<dbReference type="GO" id="GO:0008841">
    <property type="term" value="F:dihydrofolate synthase activity"/>
    <property type="evidence" value="ECO:0007669"/>
    <property type="project" value="TreeGrafter"/>
</dbReference>
<evidence type="ECO:0000313" key="15">
    <source>
        <dbReference type="Proteomes" id="UP000230731"/>
    </source>
</evidence>
<dbReference type="SUPFAM" id="SSF53244">
    <property type="entry name" value="MurD-like peptide ligases, peptide-binding domain"/>
    <property type="match status" value="1"/>
</dbReference>
<dbReference type="Pfam" id="PF02875">
    <property type="entry name" value="Mur_ligase_C"/>
    <property type="match status" value="1"/>
</dbReference>
<feature type="domain" description="Mur ligase C-terminal" evidence="12">
    <location>
        <begin position="310"/>
        <end position="446"/>
    </location>
</feature>
<dbReference type="PIRSF" id="PIRSF001563">
    <property type="entry name" value="Folylpolyglu_synth"/>
    <property type="match status" value="1"/>
</dbReference>
<dbReference type="InterPro" id="IPR018109">
    <property type="entry name" value="Folylpolyglutamate_synth_CS"/>
</dbReference>
<gene>
    <name evidence="14" type="ORF">COT71_00460</name>
</gene>
<accession>A0A2M6X0D7</accession>
<evidence type="ECO:0000259" key="13">
    <source>
        <dbReference type="Pfam" id="PF08245"/>
    </source>
</evidence>
<evidence type="ECO:0000256" key="7">
    <source>
        <dbReference type="ARBA" id="ARBA00022840"/>
    </source>
</evidence>
<dbReference type="InterPro" id="IPR036565">
    <property type="entry name" value="Mur-like_cat_sf"/>
</dbReference>
<evidence type="ECO:0000256" key="9">
    <source>
        <dbReference type="ARBA" id="ARBA00030592"/>
    </source>
</evidence>
<sequence>MTDLHTQLQYLYKLERFEKIKPGLTVMRKLLHELGNPQDAFPSIHIAGTNGKGSVAAMLASMLQHVSPLIRGAGGVNIGRYTSPHLIRFNERVTINNRPVTDAALAGLISDVRAAAARAQINPTFFEFTTALAFLHFAHEQVDAAVIEVGMGGDLDATNVITPKLTIITNIGRDHTRWLGVTHHAIAEHKAGIIKPGVPLITAERKATLLNYFQDICRQKDAPLLPVHQHLKARRISQNLEGQIFVAQQETFTLPLLGRHQIDNALTALLAFSEFVTSPLLKIGKWNSFIIQKEVLIAANAGLKNIRWPGRLQIFSRDPFILLDGAHNPPAVRALARTLDELPLPEPGVLILGSKYNKNIAPILKHIVPRFQKIIVTEANFQPMPAAELTRRIAHFLPLPERNPPVGGKGKKAAAVRIQTIPNPKDALAAAQKELEANKMLLITGSLYLVGDALQALEQS</sequence>
<dbReference type="PANTHER" id="PTHR11136">
    <property type="entry name" value="FOLYLPOLYGLUTAMATE SYNTHASE-RELATED"/>
    <property type="match status" value="1"/>
</dbReference>
<evidence type="ECO:0000256" key="10">
    <source>
        <dbReference type="ARBA" id="ARBA00047493"/>
    </source>
</evidence>
<dbReference type="Proteomes" id="UP000230731">
    <property type="component" value="Unassembled WGS sequence"/>
</dbReference>
<dbReference type="Pfam" id="PF08245">
    <property type="entry name" value="Mur_ligase_M"/>
    <property type="match status" value="1"/>
</dbReference>
<dbReference type="SUPFAM" id="SSF53623">
    <property type="entry name" value="MurD-like peptide ligases, catalytic domain"/>
    <property type="match status" value="1"/>
</dbReference>
<evidence type="ECO:0000256" key="5">
    <source>
        <dbReference type="ARBA" id="ARBA00022723"/>
    </source>
</evidence>
<dbReference type="InterPro" id="IPR036615">
    <property type="entry name" value="Mur_ligase_C_dom_sf"/>
</dbReference>
<comment type="caution">
    <text evidence="14">The sequence shown here is derived from an EMBL/GenBank/DDBJ whole genome shotgun (WGS) entry which is preliminary data.</text>
</comment>
<keyword evidence="7 11" id="KW-0067">ATP-binding</keyword>
<keyword evidence="4 11" id="KW-0436">Ligase</keyword>
<protein>
    <recommendedName>
        <fullName evidence="3">tetrahydrofolate synthase</fullName>
        <ecNumber evidence="3">6.3.2.17</ecNumber>
    </recommendedName>
    <alternativeName>
        <fullName evidence="9">Tetrahydrofolylpolyglutamate synthase</fullName>
    </alternativeName>
</protein>
<dbReference type="PROSITE" id="PS01011">
    <property type="entry name" value="FOLYLPOLYGLU_SYNT_1"/>
    <property type="match status" value="1"/>
</dbReference>
<evidence type="ECO:0000256" key="6">
    <source>
        <dbReference type="ARBA" id="ARBA00022741"/>
    </source>
</evidence>
<dbReference type="InterPro" id="IPR013221">
    <property type="entry name" value="Mur_ligase_cen"/>
</dbReference>
<dbReference type="GO" id="GO:0046872">
    <property type="term" value="F:metal ion binding"/>
    <property type="evidence" value="ECO:0007669"/>
    <property type="project" value="UniProtKB-KW"/>
</dbReference>
<dbReference type="PANTHER" id="PTHR11136:SF0">
    <property type="entry name" value="DIHYDROFOLATE SYNTHETASE-RELATED"/>
    <property type="match status" value="1"/>
</dbReference>
<dbReference type="GO" id="GO:0004326">
    <property type="term" value="F:tetrahydrofolylpolyglutamate synthase activity"/>
    <property type="evidence" value="ECO:0007669"/>
    <property type="project" value="UniProtKB-EC"/>
</dbReference>
<evidence type="ECO:0000256" key="11">
    <source>
        <dbReference type="PIRNR" id="PIRNR001563"/>
    </source>
</evidence>
<name>A0A2M6X0D7_9BACT</name>
<dbReference type="GO" id="GO:0005737">
    <property type="term" value="C:cytoplasm"/>
    <property type="evidence" value="ECO:0007669"/>
    <property type="project" value="TreeGrafter"/>
</dbReference>
<dbReference type="InterPro" id="IPR001645">
    <property type="entry name" value="Folylpolyglutamate_synth"/>
</dbReference>
<dbReference type="Gene3D" id="3.40.1190.10">
    <property type="entry name" value="Mur-like, catalytic domain"/>
    <property type="match status" value="1"/>
</dbReference>
<evidence type="ECO:0000256" key="1">
    <source>
        <dbReference type="ARBA" id="ARBA00001946"/>
    </source>
</evidence>